<dbReference type="PANTHER" id="PTHR33978:SF18">
    <property type="entry name" value="OS01G0656300 PROTEIN"/>
    <property type="match status" value="1"/>
</dbReference>
<dbReference type="EMBL" id="CAJGYO010000007">
    <property type="protein sequence ID" value="CAD6246374.1"/>
    <property type="molecule type" value="Genomic_DNA"/>
</dbReference>
<dbReference type="Proteomes" id="UP000604825">
    <property type="component" value="Unassembled WGS sequence"/>
</dbReference>
<evidence type="ECO:0000256" key="1">
    <source>
        <dbReference type="SAM" id="MobiDB-lite"/>
    </source>
</evidence>
<proteinExistence type="predicted"/>
<dbReference type="AlphaFoldDB" id="A0A811PKZ2"/>
<evidence type="ECO:0000313" key="2">
    <source>
        <dbReference type="EMBL" id="CAD6246374.1"/>
    </source>
</evidence>
<dbReference type="PANTHER" id="PTHR33978">
    <property type="entry name" value="SERINE/THREONINE-KINASE"/>
    <property type="match status" value="1"/>
</dbReference>
<gene>
    <name evidence="2" type="ORF">NCGR_LOCUS30639</name>
</gene>
<keyword evidence="3" id="KW-1185">Reference proteome</keyword>
<protein>
    <submittedName>
        <fullName evidence="2">Uncharacterized protein</fullName>
    </submittedName>
</protein>
<comment type="caution">
    <text evidence="2">The sequence shown here is derived from an EMBL/GenBank/DDBJ whole genome shotgun (WGS) entry which is preliminary data.</text>
</comment>
<name>A0A811PKZ2_9POAL</name>
<sequence length="110" mass="12177">MRGGNEEEEELVLATWDCGSPLYDSFELASLHYVLEKHTMVLPFVPDAATVSRSRRRSLRRYHRGGAALPPDMAKTGNRGAGAARRTRGWRGSKAAAAIFRAVTCWRSSV</sequence>
<dbReference type="OrthoDB" id="690771at2759"/>
<feature type="region of interest" description="Disordered" evidence="1">
    <location>
        <begin position="65"/>
        <end position="89"/>
    </location>
</feature>
<reference evidence="2" key="1">
    <citation type="submission" date="2020-10" db="EMBL/GenBank/DDBJ databases">
        <authorList>
            <person name="Han B."/>
            <person name="Lu T."/>
            <person name="Zhao Q."/>
            <person name="Huang X."/>
            <person name="Zhao Y."/>
        </authorList>
    </citation>
    <scope>NUCLEOTIDE SEQUENCE</scope>
</reference>
<accession>A0A811PKZ2</accession>
<evidence type="ECO:0000313" key="3">
    <source>
        <dbReference type="Proteomes" id="UP000604825"/>
    </source>
</evidence>
<organism evidence="2 3">
    <name type="scientific">Miscanthus lutarioriparius</name>
    <dbReference type="NCBI Taxonomy" id="422564"/>
    <lineage>
        <taxon>Eukaryota</taxon>
        <taxon>Viridiplantae</taxon>
        <taxon>Streptophyta</taxon>
        <taxon>Embryophyta</taxon>
        <taxon>Tracheophyta</taxon>
        <taxon>Spermatophyta</taxon>
        <taxon>Magnoliopsida</taxon>
        <taxon>Liliopsida</taxon>
        <taxon>Poales</taxon>
        <taxon>Poaceae</taxon>
        <taxon>PACMAD clade</taxon>
        <taxon>Panicoideae</taxon>
        <taxon>Andropogonodae</taxon>
        <taxon>Andropogoneae</taxon>
        <taxon>Saccharinae</taxon>
        <taxon>Miscanthus</taxon>
    </lineage>
</organism>